<evidence type="ECO:0000256" key="1">
    <source>
        <dbReference type="PROSITE-ProRule" id="PRU00042"/>
    </source>
</evidence>
<keyword evidence="1" id="KW-0479">Metal-binding</keyword>
<proteinExistence type="predicted"/>
<dbReference type="Proteomes" id="UP000194236">
    <property type="component" value="Unassembled WGS sequence"/>
</dbReference>
<sequence length="53" mass="6555">MYDHDDDDEDEDGEFHDHSHWICPICGVDFQCSKRLIFHWDSEHRYSRPYVRN</sequence>
<dbReference type="InterPro" id="IPR013087">
    <property type="entry name" value="Znf_C2H2_type"/>
</dbReference>
<name>A0A1Y3BTR9_EURMA</name>
<comment type="caution">
    <text evidence="3">The sequence shown here is derived from an EMBL/GenBank/DDBJ whole genome shotgun (WGS) entry which is preliminary data.</text>
</comment>
<dbReference type="EMBL" id="MUJZ01003573">
    <property type="protein sequence ID" value="OTF83467.1"/>
    <property type="molecule type" value="Genomic_DNA"/>
</dbReference>
<keyword evidence="1" id="KW-0863">Zinc-finger</keyword>
<evidence type="ECO:0000313" key="3">
    <source>
        <dbReference type="EMBL" id="OTF83467.1"/>
    </source>
</evidence>
<dbReference type="AlphaFoldDB" id="A0A1Y3BTR9"/>
<reference evidence="3 4" key="1">
    <citation type="submission" date="2017-03" db="EMBL/GenBank/DDBJ databases">
        <title>Genome Survey of Euroglyphus maynei.</title>
        <authorList>
            <person name="Arlian L.G."/>
            <person name="Morgan M.S."/>
            <person name="Rider S.D."/>
        </authorList>
    </citation>
    <scope>NUCLEOTIDE SEQUENCE [LARGE SCALE GENOMIC DNA]</scope>
    <source>
        <strain evidence="3">Arlian Lab</strain>
        <tissue evidence="3">Whole body</tissue>
    </source>
</reference>
<gene>
    <name evidence="3" type="ORF">BLA29_014813</name>
</gene>
<protein>
    <recommendedName>
        <fullName evidence="2">C2H2-type domain-containing protein</fullName>
    </recommendedName>
</protein>
<accession>A0A1Y3BTR9</accession>
<keyword evidence="1" id="KW-0862">Zinc</keyword>
<organism evidence="3 4">
    <name type="scientific">Euroglyphus maynei</name>
    <name type="common">Mayne's house dust mite</name>
    <dbReference type="NCBI Taxonomy" id="6958"/>
    <lineage>
        <taxon>Eukaryota</taxon>
        <taxon>Metazoa</taxon>
        <taxon>Ecdysozoa</taxon>
        <taxon>Arthropoda</taxon>
        <taxon>Chelicerata</taxon>
        <taxon>Arachnida</taxon>
        <taxon>Acari</taxon>
        <taxon>Acariformes</taxon>
        <taxon>Sarcoptiformes</taxon>
        <taxon>Astigmata</taxon>
        <taxon>Psoroptidia</taxon>
        <taxon>Analgoidea</taxon>
        <taxon>Pyroglyphidae</taxon>
        <taxon>Pyroglyphinae</taxon>
        <taxon>Euroglyphus</taxon>
    </lineage>
</organism>
<dbReference type="PROSITE" id="PS00028">
    <property type="entry name" value="ZINC_FINGER_C2H2_1"/>
    <property type="match status" value="1"/>
</dbReference>
<keyword evidence="4" id="KW-1185">Reference proteome</keyword>
<evidence type="ECO:0000313" key="4">
    <source>
        <dbReference type="Proteomes" id="UP000194236"/>
    </source>
</evidence>
<dbReference type="GO" id="GO:0008270">
    <property type="term" value="F:zinc ion binding"/>
    <property type="evidence" value="ECO:0007669"/>
    <property type="project" value="UniProtKB-KW"/>
</dbReference>
<dbReference type="PROSITE" id="PS50157">
    <property type="entry name" value="ZINC_FINGER_C2H2_2"/>
    <property type="match status" value="1"/>
</dbReference>
<feature type="domain" description="C2H2-type" evidence="2">
    <location>
        <begin position="21"/>
        <end position="49"/>
    </location>
</feature>
<evidence type="ECO:0000259" key="2">
    <source>
        <dbReference type="PROSITE" id="PS50157"/>
    </source>
</evidence>